<dbReference type="PANTHER" id="PTHR43711">
    <property type="entry name" value="TWO-COMPONENT HISTIDINE KINASE"/>
    <property type="match status" value="1"/>
</dbReference>
<feature type="transmembrane region" description="Helical" evidence="9">
    <location>
        <begin position="175"/>
        <end position="197"/>
    </location>
</feature>
<keyword evidence="9" id="KW-0812">Transmembrane</keyword>
<protein>
    <recommendedName>
        <fullName evidence="3">histidine kinase</fullName>
        <ecNumber evidence="3">2.7.13.3</ecNumber>
    </recommendedName>
</protein>
<dbReference type="SUPFAM" id="SSF47384">
    <property type="entry name" value="Homodimeric domain of signal transducing histidine kinase"/>
    <property type="match status" value="1"/>
</dbReference>
<comment type="catalytic activity">
    <reaction evidence="1">
        <text>ATP + protein L-histidine = ADP + protein N-phospho-L-histidine.</text>
        <dbReference type="EC" id="2.7.13.3"/>
    </reaction>
</comment>
<keyword evidence="12" id="KW-1185">Reference proteome</keyword>
<dbReference type="SUPFAM" id="SSF55874">
    <property type="entry name" value="ATPase domain of HSP90 chaperone/DNA topoisomerase II/histidine kinase"/>
    <property type="match status" value="1"/>
</dbReference>
<keyword evidence="7" id="KW-0902">Two-component regulatory system</keyword>
<keyword evidence="6" id="KW-0418">Kinase</keyword>
<dbReference type="CDD" id="cd00082">
    <property type="entry name" value="HisKA"/>
    <property type="match status" value="1"/>
</dbReference>
<dbReference type="EC" id="2.7.13.3" evidence="3"/>
<keyword evidence="8 9" id="KW-0472">Membrane</keyword>
<dbReference type="CDD" id="cd00075">
    <property type="entry name" value="HATPase"/>
    <property type="match status" value="1"/>
</dbReference>
<evidence type="ECO:0000256" key="7">
    <source>
        <dbReference type="ARBA" id="ARBA00023012"/>
    </source>
</evidence>
<gene>
    <name evidence="11" type="ORF">HZF24_05725</name>
</gene>
<dbReference type="Gene3D" id="3.30.565.10">
    <property type="entry name" value="Histidine kinase-like ATPase, C-terminal domain"/>
    <property type="match status" value="1"/>
</dbReference>
<comment type="subcellular location">
    <subcellularLocation>
        <location evidence="2">Membrane</location>
    </subcellularLocation>
</comment>
<evidence type="ECO:0000256" key="9">
    <source>
        <dbReference type="SAM" id="Phobius"/>
    </source>
</evidence>
<reference evidence="11" key="1">
    <citation type="submission" date="2020-07" db="EMBL/GenBank/DDBJ databases">
        <title>Genomic analysis of a strain of Sedimentibacter Hydroxybenzoicus DSM7310.</title>
        <authorList>
            <person name="Ma S."/>
        </authorList>
    </citation>
    <scope>NUCLEOTIDE SEQUENCE</scope>
    <source>
        <strain evidence="11">DSM 7310</strain>
    </source>
</reference>
<dbReference type="PROSITE" id="PS50109">
    <property type="entry name" value="HIS_KIN"/>
    <property type="match status" value="1"/>
</dbReference>
<keyword evidence="9" id="KW-1133">Transmembrane helix</keyword>
<evidence type="ECO:0000313" key="11">
    <source>
        <dbReference type="EMBL" id="NYB73637.1"/>
    </source>
</evidence>
<evidence type="ECO:0000256" key="3">
    <source>
        <dbReference type="ARBA" id="ARBA00012438"/>
    </source>
</evidence>
<dbReference type="InterPro" id="IPR036097">
    <property type="entry name" value="HisK_dim/P_sf"/>
</dbReference>
<evidence type="ECO:0000256" key="5">
    <source>
        <dbReference type="ARBA" id="ARBA00022679"/>
    </source>
</evidence>
<dbReference type="FunFam" id="1.10.287.130:FF:000001">
    <property type="entry name" value="Two-component sensor histidine kinase"/>
    <property type="match status" value="1"/>
</dbReference>
<dbReference type="SMART" id="SM00388">
    <property type="entry name" value="HisKA"/>
    <property type="match status" value="1"/>
</dbReference>
<dbReference type="GO" id="GO:0000155">
    <property type="term" value="F:phosphorelay sensor kinase activity"/>
    <property type="evidence" value="ECO:0007669"/>
    <property type="project" value="InterPro"/>
</dbReference>
<dbReference type="Proteomes" id="UP000611629">
    <property type="component" value="Unassembled WGS sequence"/>
</dbReference>
<evidence type="ECO:0000313" key="12">
    <source>
        <dbReference type="Proteomes" id="UP000611629"/>
    </source>
</evidence>
<dbReference type="InterPro" id="IPR036890">
    <property type="entry name" value="HATPase_C_sf"/>
</dbReference>
<dbReference type="FunFam" id="3.30.565.10:FF:000006">
    <property type="entry name" value="Sensor histidine kinase WalK"/>
    <property type="match status" value="1"/>
</dbReference>
<dbReference type="SMART" id="SM00387">
    <property type="entry name" value="HATPase_c"/>
    <property type="match status" value="1"/>
</dbReference>
<sequence>MKHKLSEQFNKNIYTRLLFTNVIVFSIALVLLISFSSFMVKQSVYGMIEQDLLRKSKRVNYALSRQTTGLGTEQELLKFLADSFDARITIFNQEGTILNISAEQEIVPGSKVDTKFIEMLTSGKATVAHKIDSETGQLTFTAFIPMGDAEKVVENGILLESRSANTDLILNKMGLFLYVGGIIILMVVIVVSVYLAMCISKPITRLATSIAEYNGGNYILNNEKYSLDEINVISEQIKKLTVTLENIQSKSSKIEGERTRLFAEISHELRTPLTAVQGFAEAVRDGMAEDKALQDKYLDMICTQTHHITRLVDDILSLSRLESGDIAVEKLPLDLAALAQGVVMSMEGIAKINNSTILFTKKSDKSVVLGDVDRMEQIIRNLLKNAINATDNGSINVIIETYEDEVQLTIKDNGIGISPDELPHIWDRFYSVKNQRNTDSAIKGTGLGLVIVKKLVQLQDGKIDVESQPGKGTEFCLSFPFFTD</sequence>
<dbReference type="AlphaFoldDB" id="A0A974BIZ0"/>
<dbReference type="PANTHER" id="PTHR43711:SF1">
    <property type="entry name" value="HISTIDINE KINASE 1"/>
    <property type="match status" value="1"/>
</dbReference>
<organism evidence="11 12">
    <name type="scientific">Sedimentibacter hydroxybenzoicus DSM 7310</name>
    <dbReference type="NCBI Taxonomy" id="1123245"/>
    <lineage>
        <taxon>Bacteria</taxon>
        <taxon>Bacillati</taxon>
        <taxon>Bacillota</taxon>
        <taxon>Tissierellia</taxon>
        <taxon>Sedimentibacter</taxon>
    </lineage>
</organism>
<evidence type="ECO:0000256" key="6">
    <source>
        <dbReference type="ARBA" id="ARBA00022777"/>
    </source>
</evidence>
<dbReference type="GO" id="GO:0016020">
    <property type="term" value="C:membrane"/>
    <property type="evidence" value="ECO:0007669"/>
    <property type="project" value="UniProtKB-SubCell"/>
</dbReference>
<dbReference type="PRINTS" id="PR00344">
    <property type="entry name" value="BCTRLSENSOR"/>
</dbReference>
<proteinExistence type="predicted"/>
<keyword evidence="11" id="KW-0547">Nucleotide-binding</keyword>
<dbReference type="EMBL" id="JACBNQ010000003">
    <property type="protein sequence ID" value="NYB73637.1"/>
    <property type="molecule type" value="Genomic_DNA"/>
</dbReference>
<dbReference type="InterPro" id="IPR003594">
    <property type="entry name" value="HATPase_dom"/>
</dbReference>
<dbReference type="Pfam" id="PF00512">
    <property type="entry name" value="HisKA"/>
    <property type="match status" value="1"/>
</dbReference>
<keyword evidence="11" id="KW-0067">ATP-binding</keyword>
<dbReference type="InterPro" id="IPR004358">
    <property type="entry name" value="Sig_transdc_His_kin-like_C"/>
</dbReference>
<evidence type="ECO:0000256" key="1">
    <source>
        <dbReference type="ARBA" id="ARBA00000085"/>
    </source>
</evidence>
<dbReference type="InterPro" id="IPR003661">
    <property type="entry name" value="HisK_dim/P_dom"/>
</dbReference>
<dbReference type="Gene3D" id="1.10.287.130">
    <property type="match status" value="1"/>
</dbReference>
<dbReference type="InterPro" id="IPR050736">
    <property type="entry name" value="Sensor_HK_Regulatory"/>
</dbReference>
<evidence type="ECO:0000256" key="2">
    <source>
        <dbReference type="ARBA" id="ARBA00004370"/>
    </source>
</evidence>
<evidence type="ECO:0000256" key="4">
    <source>
        <dbReference type="ARBA" id="ARBA00022553"/>
    </source>
</evidence>
<feature type="transmembrane region" description="Helical" evidence="9">
    <location>
        <begin position="18"/>
        <end position="40"/>
    </location>
</feature>
<dbReference type="Gene3D" id="6.10.340.10">
    <property type="match status" value="1"/>
</dbReference>
<dbReference type="GO" id="GO:0005524">
    <property type="term" value="F:ATP binding"/>
    <property type="evidence" value="ECO:0007669"/>
    <property type="project" value="UniProtKB-KW"/>
</dbReference>
<keyword evidence="5" id="KW-0808">Transferase</keyword>
<feature type="domain" description="Histidine kinase" evidence="10">
    <location>
        <begin position="264"/>
        <end position="483"/>
    </location>
</feature>
<name>A0A974BIZ0_SEDHY</name>
<keyword evidence="4" id="KW-0597">Phosphoprotein</keyword>
<evidence type="ECO:0000256" key="8">
    <source>
        <dbReference type="ARBA" id="ARBA00023136"/>
    </source>
</evidence>
<comment type="caution">
    <text evidence="11">The sequence shown here is derived from an EMBL/GenBank/DDBJ whole genome shotgun (WGS) entry which is preliminary data.</text>
</comment>
<dbReference type="Pfam" id="PF02518">
    <property type="entry name" value="HATPase_c"/>
    <property type="match status" value="1"/>
</dbReference>
<evidence type="ECO:0000259" key="10">
    <source>
        <dbReference type="PROSITE" id="PS50109"/>
    </source>
</evidence>
<dbReference type="InterPro" id="IPR005467">
    <property type="entry name" value="His_kinase_dom"/>
</dbReference>
<accession>A0A974BIZ0</accession>